<dbReference type="EMBL" id="CP070393">
    <property type="protein sequence ID" value="QRZ95620.1"/>
    <property type="molecule type" value="Genomic_DNA"/>
</dbReference>
<reference evidence="4" key="2">
    <citation type="submission" date="2021-02" db="EMBL/GenBank/DDBJ databases">
        <title>Co-localization of colistin and carbapenem -resistance genes on a novel transferable IncHI2 plasmid in Escherichia coli from chicken-origin.</title>
        <authorList>
            <person name="Hoffmann M."/>
            <person name="Balkey M."/>
            <person name="Ronco T."/>
            <person name="Hendriksen R.S."/>
        </authorList>
    </citation>
    <scope>NUCLEOTIDE SEQUENCE</scope>
    <source>
        <strain evidence="4">CFSAN083829</strain>
    </source>
</reference>
<dbReference type="SUPFAM" id="SSF53756">
    <property type="entry name" value="UDP-Glycosyltransferase/glycogen phosphorylase"/>
    <property type="match status" value="1"/>
</dbReference>
<feature type="domain" description="Glycosyltransferase subfamily 4-like N-terminal" evidence="2">
    <location>
        <begin position="13"/>
        <end position="168"/>
    </location>
</feature>
<evidence type="ECO:0000313" key="3">
    <source>
        <dbReference type="EMBL" id="MBL6205261.1"/>
    </source>
</evidence>
<evidence type="ECO:0000259" key="1">
    <source>
        <dbReference type="Pfam" id="PF00534"/>
    </source>
</evidence>
<evidence type="ECO:0000313" key="4">
    <source>
        <dbReference type="EMBL" id="QRZ95620.1"/>
    </source>
</evidence>
<feature type="domain" description="Glycosyl transferase family 1" evidence="1">
    <location>
        <begin position="179"/>
        <end position="340"/>
    </location>
</feature>
<sequence length="363" mass="40851">MKNICLITTGLGMGGAERQVCDLANSFYDKGNNVIIISLNNEIINSPANENIIVYSLKLKKSFVGFFRAILTARKILKKYSPDVIHSHMFHANIFSRILRLIYPKVPLICTAHNTNEGGRLRMFLYRITDFLATISTNVSQEAVESFVQKGAVKRGRMIAFYNGIDTNLYKYSPSYRINKRKELNLNDEDVLLLAVGRLTDAKNYKNMLKALQIVIENKRVHLAIIGNGPDRNKLIDYASRLGITQNVHWLGVRFDVYEWMSAMDLYVMSSSWEGMPLVICEAMSCGGIVVATDCGGVKEIVGNSGFIVPKNDSKALSKSISDALALTEEERVSITSSARDRIERYYSLNIISGKWLSLYDEF</sequence>
<dbReference type="Gene3D" id="3.40.50.2000">
    <property type="entry name" value="Glycogen Phosphorylase B"/>
    <property type="match status" value="2"/>
</dbReference>
<dbReference type="GO" id="GO:0016757">
    <property type="term" value="F:glycosyltransferase activity"/>
    <property type="evidence" value="ECO:0007669"/>
    <property type="project" value="InterPro"/>
</dbReference>
<keyword evidence="4" id="KW-0808">Transferase</keyword>
<accession>A0A1M2FA09</accession>
<dbReference type="PANTHER" id="PTHR12526:SF630">
    <property type="entry name" value="GLYCOSYLTRANSFERASE"/>
    <property type="match status" value="1"/>
</dbReference>
<dbReference type="Pfam" id="PF13439">
    <property type="entry name" value="Glyco_transf_4"/>
    <property type="match status" value="1"/>
</dbReference>
<dbReference type="AlphaFoldDB" id="A0A1M2FA09"/>
<dbReference type="Pfam" id="PF00534">
    <property type="entry name" value="Glycos_transf_1"/>
    <property type="match status" value="1"/>
</dbReference>
<dbReference type="Proteomes" id="UP000655659">
    <property type="component" value="Unassembled WGS sequence"/>
</dbReference>
<dbReference type="InterPro" id="IPR001296">
    <property type="entry name" value="Glyco_trans_1"/>
</dbReference>
<dbReference type="EMBL" id="JAETYU010000025">
    <property type="protein sequence ID" value="MBL6205261.1"/>
    <property type="molecule type" value="Genomic_DNA"/>
</dbReference>
<evidence type="ECO:0000313" key="5">
    <source>
        <dbReference type="Proteomes" id="UP000663166"/>
    </source>
</evidence>
<dbReference type="PANTHER" id="PTHR12526">
    <property type="entry name" value="GLYCOSYLTRANSFERASE"/>
    <property type="match status" value="1"/>
</dbReference>
<name>A0A1M2FA09_ECOLX</name>
<gene>
    <name evidence="3" type="ORF">JNA68_18965</name>
    <name evidence="4" type="ORF">JNP96_17250</name>
</gene>
<organism evidence="4 5">
    <name type="scientific">Escherichia coli</name>
    <dbReference type="NCBI Taxonomy" id="562"/>
    <lineage>
        <taxon>Bacteria</taxon>
        <taxon>Pseudomonadati</taxon>
        <taxon>Pseudomonadota</taxon>
        <taxon>Gammaproteobacteria</taxon>
        <taxon>Enterobacterales</taxon>
        <taxon>Enterobacteriaceae</taxon>
        <taxon>Escherichia</taxon>
    </lineage>
</organism>
<proteinExistence type="predicted"/>
<dbReference type="GO" id="GO:1901135">
    <property type="term" value="P:carbohydrate derivative metabolic process"/>
    <property type="evidence" value="ECO:0007669"/>
    <property type="project" value="UniProtKB-ARBA"/>
</dbReference>
<dbReference type="Proteomes" id="UP000663166">
    <property type="component" value="Chromosome"/>
</dbReference>
<reference evidence="3" key="1">
    <citation type="submission" date="2021-01" db="EMBL/GenBank/DDBJ databases">
        <title>Genomes of Escherichia coli STEC strains from raw meat-based diets for companion animals.</title>
        <authorList>
            <person name="Stevens M.J.A."/>
            <person name="Stephan R."/>
        </authorList>
    </citation>
    <scope>NUCLEOTIDE SEQUENCE</scope>
    <source>
        <strain evidence="3">ATC7-7</strain>
    </source>
</reference>
<evidence type="ECO:0000259" key="2">
    <source>
        <dbReference type="Pfam" id="PF13439"/>
    </source>
</evidence>
<dbReference type="InterPro" id="IPR028098">
    <property type="entry name" value="Glyco_trans_4-like_N"/>
</dbReference>
<protein>
    <submittedName>
        <fullName evidence="4">Glycosyltransferase</fullName>
    </submittedName>
</protein>
<dbReference type="RefSeq" id="WP_033815062.1">
    <property type="nucleotide sequence ID" value="NZ_CABVON010000001.1"/>
</dbReference>